<dbReference type="GO" id="GO:0006281">
    <property type="term" value="P:DNA repair"/>
    <property type="evidence" value="ECO:0007669"/>
    <property type="project" value="InterPro"/>
</dbReference>
<dbReference type="OrthoDB" id="9763659at2"/>
<dbReference type="Gene3D" id="3.40.50.10190">
    <property type="entry name" value="BRCT domain"/>
    <property type="match status" value="1"/>
</dbReference>
<dbReference type="CDD" id="cd18809">
    <property type="entry name" value="SF1_C_RecD"/>
    <property type="match status" value="1"/>
</dbReference>
<evidence type="ECO:0000259" key="2">
    <source>
        <dbReference type="SMART" id="SM00382"/>
    </source>
</evidence>
<dbReference type="InterPro" id="IPR036420">
    <property type="entry name" value="BRCT_dom_sf"/>
</dbReference>
<dbReference type="Pfam" id="PF05970">
    <property type="entry name" value="PIF1"/>
    <property type="match status" value="1"/>
</dbReference>
<dbReference type="AlphaFoldDB" id="A0A2S5ITZ9"/>
<proteinExistence type="predicted"/>
<evidence type="ECO:0000256" key="1">
    <source>
        <dbReference type="SAM" id="MobiDB-lite"/>
    </source>
</evidence>
<dbReference type="InterPro" id="IPR010285">
    <property type="entry name" value="DNA_helicase_pif1-like_DEAD"/>
</dbReference>
<dbReference type="Gene3D" id="3.40.50.300">
    <property type="entry name" value="P-loop containing nucleotide triphosphate hydrolases"/>
    <property type="match status" value="2"/>
</dbReference>
<dbReference type="InterPro" id="IPR036397">
    <property type="entry name" value="RNaseH_sf"/>
</dbReference>
<name>A0A2S5ITZ9_9MICC</name>
<protein>
    <submittedName>
        <fullName evidence="3">AAA family ATPase</fullName>
    </submittedName>
</protein>
<dbReference type="SUPFAM" id="SSF52540">
    <property type="entry name" value="P-loop containing nucleoside triphosphate hydrolases"/>
    <property type="match status" value="2"/>
</dbReference>
<dbReference type="SUPFAM" id="SSF53098">
    <property type="entry name" value="Ribonuclease H-like"/>
    <property type="match status" value="1"/>
</dbReference>
<sequence length="837" mass="91955">MYLGRKWPVLSGKKSGLDLTQEFQDALSRLEQGAHLFLTGKAGTGKSTLVRHFLANTNRNVVVVAPTGIAALNVEGYTIHRLFSFAPNTTAEHVRSSDYYPGRFAKTLKELDTLIIDEASMIRADVFDWLAIALERFGPRPGEPFGGVQLVLVGDLYQLPPVVTEREREYFSTQYDSPYFFSADHYKTQAFPVVELTTVFRQVGDTRLVEILNAVREGALLEDDRGELNTRTDNSFRPPLEQFWLTLTTTNRIANARNHEMLKQIEEPAVCNLGQIMGDLEGFDLPADEDLVFKSGAQIMMLTNDTQNRWVNGTLARVVGHRIKDGEQHVMIKLPRDETVEIGQHTWEVTRPVVEAGALRHEVVGTYTQLPFRLAWAITIHKSQGQTLERVVVDLSGGTFADGQLYVALSRCTSLKGLVLRRDVAPKDLKVDQRIRRFLRSKGTQTAPLGTAYLGVCTVGNEGVQWRPRPTEIALVTDDGIELTTLVNPTCDMGEALSQYGIAAGDVQLAPLLTEAWAALAPHLSGRTPVGVNIDRDLGYLDYELKRNDYVVQMPVGTNIDEDQLDARDKKRLHASTALERARAVRDIAAKLKPTDVFADVFPDPTGHVGYLMPRPNGRTTFLVGSNMPPSSNPGEVMAQKLQAASRLTRLDSQAQDVARAVSAITGTPVLDDTYAEDVRQDIDQVLVEGARICFTGSAQDDRGRNLSREDLKEIAMGRGLMPVSSVTKNKCEVLISAETGSQSGKAKQAAQWGKPVFTAKEFLAWADGTKPRTSLEAEGRPLPQVEITHVPGPPTKSTPATPAPTTAASEGQEGDTGHDENHARAPKSPRQPSEAA</sequence>
<comment type="caution">
    <text evidence="3">The sequence shown here is derived from an EMBL/GenBank/DDBJ whole genome shotgun (WGS) entry which is preliminary data.</text>
</comment>
<dbReference type="EMBL" id="PRKW01000007">
    <property type="protein sequence ID" value="PPB48033.1"/>
    <property type="molecule type" value="Genomic_DNA"/>
</dbReference>
<reference evidence="3 4" key="1">
    <citation type="journal article" date="2014" name="Int. J. Syst. Evol. Microbiol.">
        <title>Arthrobacter pityocampae sp. nov., isolated from Thaumetopoea pityocampa (Lep., Thaumetopoeidae).</title>
        <authorList>
            <person name="Ince I.A."/>
            <person name="Demirbag Z."/>
            <person name="Kati H."/>
        </authorList>
    </citation>
    <scope>NUCLEOTIDE SEQUENCE [LARGE SCALE GENOMIC DNA]</scope>
    <source>
        <strain evidence="3 4">Tp2</strain>
    </source>
</reference>
<accession>A0A2S5ITZ9</accession>
<organism evidence="3 4">
    <name type="scientific">Arthrobacter pityocampae</name>
    <dbReference type="NCBI Taxonomy" id="547334"/>
    <lineage>
        <taxon>Bacteria</taxon>
        <taxon>Bacillati</taxon>
        <taxon>Actinomycetota</taxon>
        <taxon>Actinomycetes</taxon>
        <taxon>Micrococcales</taxon>
        <taxon>Micrococcaceae</taxon>
        <taxon>Arthrobacter</taxon>
    </lineage>
</organism>
<dbReference type="PANTHER" id="PTHR47642">
    <property type="entry name" value="ATP-DEPENDENT DNA HELICASE"/>
    <property type="match status" value="1"/>
</dbReference>
<dbReference type="GO" id="GO:0003678">
    <property type="term" value="F:DNA helicase activity"/>
    <property type="evidence" value="ECO:0007669"/>
    <property type="project" value="InterPro"/>
</dbReference>
<keyword evidence="4" id="KW-1185">Reference proteome</keyword>
<feature type="compositionally biased region" description="Low complexity" evidence="1">
    <location>
        <begin position="798"/>
        <end position="810"/>
    </location>
</feature>
<dbReference type="FunFam" id="3.40.50.300:FF:001498">
    <property type="entry name" value="ATP-dependent DNA helicase"/>
    <property type="match status" value="1"/>
</dbReference>
<feature type="region of interest" description="Disordered" evidence="1">
    <location>
        <begin position="772"/>
        <end position="837"/>
    </location>
</feature>
<dbReference type="InterPro" id="IPR051055">
    <property type="entry name" value="PIF1_helicase"/>
</dbReference>
<evidence type="ECO:0000313" key="3">
    <source>
        <dbReference type="EMBL" id="PPB48033.1"/>
    </source>
</evidence>
<feature type="domain" description="AAA+ ATPase" evidence="2">
    <location>
        <begin position="32"/>
        <end position="176"/>
    </location>
</feature>
<gene>
    <name evidence="3" type="ORF">C4K88_16410</name>
</gene>
<dbReference type="InterPro" id="IPR012337">
    <property type="entry name" value="RNaseH-like_sf"/>
</dbReference>
<dbReference type="GO" id="GO:0003676">
    <property type="term" value="F:nucleic acid binding"/>
    <property type="evidence" value="ECO:0007669"/>
    <property type="project" value="InterPro"/>
</dbReference>
<dbReference type="Proteomes" id="UP000239297">
    <property type="component" value="Unassembled WGS sequence"/>
</dbReference>
<dbReference type="GO" id="GO:0000723">
    <property type="term" value="P:telomere maintenance"/>
    <property type="evidence" value="ECO:0007669"/>
    <property type="project" value="InterPro"/>
</dbReference>
<dbReference type="InterPro" id="IPR003593">
    <property type="entry name" value="AAA+_ATPase"/>
</dbReference>
<evidence type="ECO:0000313" key="4">
    <source>
        <dbReference type="Proteomes" id="UP000239297"/>
    </source>
</evidence>
<dbReference type="Gene3D" id="3.30.420.10">
    <property type="entry name" value="Ribonuclease H-like superfamily/Ribonuclease H"/>
    <property type="match status" value="1"/>
</dbReference>
<dbReference type="SMART" id="SM00382">
    <property type="entry name" value="AAA"/>
    <property type="match status" value="1"/>
</dbReference>
<dbReference type="InterPro" id="IPR027417">
    <property type="entry name" value="P-loop_NTPase"/>
</dbReference>